<keyword evidence="5 16" id="KW-0808">Transferase</keyword>
<gene>
    <name evidence="16 19" type="primary">dinB</name>
    <name evidence="19" type="ORF">I6G21_07905</name>
</gene>
<dbReference type="KEGG" id="rkr:I6G21_07905"/>
<evidence type="ECO:0000256" key="2">
    <source>
        <dbReference type="ARBA" id="ARBA00010945"/>
    </source>
</evidence>
<keyword evidence="6 16" id="KW-0548">Nucleotidyltransferase</keyword>
<feature type="domain" description="UmuC" evidence="18">
    <location>
        <begin position="106"/>
        <end position="286"/>
    </location>
</feature>
<comment type="subunit">
    <text evidence="16">Monomer.</text>
</comment>
<dbReference type="HAMAP" id="MF_01113">
    <property type="entry name" value="DNApol_IV"/>
    <property type="match status" value="1"/>
</dbReference>
<dbReference type="FunFam" id="3.30.1490.100:FF:000004">
    <property type="entry name" value="DNA polymerase IV"/>
    <property type="match status" value="1"/>
</dbReference>
<organism evidence="19 20">
    <name type="scientific">Rothia kristinae</name>
    <dbReference type="NCBI Taxonomy" id="37923"/>
    <lineage>
        <taxon>Bacteria</taxon>
        <taxon>Bacillati</taxon>
        <taxon>Actinomycetota</taxon>
        <taxon>Actinomycetes</taxon>
        <taxon>Micrococcales</taxon>
        <taxon>Micrococcaceae</taxon>
        <taxon>Rothia</taxon>
    </lineage>
</organism>
<dbReference type="InterPro" id="IPR036775">
    <property type="entry name" value="DNA_pol_Y-fam_lit_finger_sf"/>
</dbReference>
<evidence type="ECO:0000256" key="1">
    <source>
        <dbReference type="ARBA" id="ARBA00004496"/>
    </source>
</evidence>
<dbReference type="NCBIfam" id="NF002677">
    <property type="entry name" value="PRK02406.1"/>
    <property type="match status" value="1"/>
</dbReference>
<evidence type="ECO:0000256" key="16">
    <source>
        <dbReference type="HAMAP-Rule" id="MF_01113"/>
    </source>
</evidence>
<dbReference type="Gene3D" id="3.40.1170.60">
    <property type="match status" value="1"/>
</dbReference>
<accession>A0A7T3FA01</accession>
<dbReference type="PANTHER" id="PTHR11076">
    <property type="entry name" value="DNA REPAIR POLYMERASE UMUC / TRANSFERASE FAMILY MEMBER"/>
    <property type="match status" value="1"/>
</dbReference>
<name>A0A7T3FA01_9MICC</name>
<dbReference type="Gene3D" id="3.30.70.270">
    <property type="match status" value="1"/>
</dbReference>
<evidence type="ECO:0000256" key="14">
    <source>
        <dbReference type="ARBA" id="ARBA00025589"/>
    </source>
</evidence>
<dbReference type="Proteomes" id="UP000594975">
    <property type="component" value="Chromosome"/>
</dbReference>
<dbReference type="GO" id="GO:0000287">
    <property type="term" value="F:magnesium ion binding"/>
    <property type="evidence" value="ECO:0007669"/>
    <property type="project" value="UniProtKB-UniRule"/>
</dbReference>
<dbReference type="GO" id="GO:0006281">
    <property type="term" value="P:DNA repair"/>
    <property type="evidence" value="ECO:0007669"/>
    <property type="project" value="UniProtKB-UniRule"/>
</dbReference>
<dbReference type="AlphaFoldDB" id="A0A7T3FA01"/>
<comment type="similarity">
    <text evidence="2 16">Belongs to the DNA polymerase type-Y family.</text>
</comment>
<evidence type="ECO:0000313" key="19">
    <source>
        <dbReference type="EMBL" id="QPT53196.1"/>
    </source>
</evidence>
<dbReference type="InterPro" id="IPR001126">
    <property type="entry name" value="UmuC"/>
</dbReference>
<evidence type="ECO:0000256" key="12">
    <source>
        <dbReference type="ARBA" id="ARBA00023125"/>
    </source>
</evidence>
<dbReference type="Pfam" id="PF11799">
    <property type="entry name" value="IMS_C"/>
    <property type="match status" value="1"/>
</dbReference>
<dbReference type="InterPro" id="IPR043128">
    <property type="entry name" value="Rev_trsase/Diguanyl_cyclase"/>
</dbReference>
<evidence type="ECO:0000256" key="10">
    <source>
        <dbReference type="ARBA" id="ARBA00022842"/>
    </source>
</evidence>
<keyword evidence="13 16" id="KW-0234">DNA repair</keyword>
<evidence type="ECO:0000313" key="20">
    <source>
        <dbReference type="Proteomes" id="UP000594975"/>
    </source>
</evidence>
<keyword evidence="12 16" id="KW-0238">DNA-binding</keyword>
<evidence type="ECO:0000259" key="18">
    <source>
        <dbReference type="PROSITE" id="PS50173"/>
    </source>
</evidence>
<keyword evidence="3 16" id="KW-0515">Mutator protein</keyword>
<dbReference type="InterPro" id="IPR017961">
    <property type="entry name" value="DNA_pol_Y-fam_little_finger"/>
</dbReference>
<dbReference type="GO" id="GO:0006261">
    <property type="term" value="P:DNA-templated DNA replication"/>
    <property type="evidence" value="ECO:0007669"/>
    <property type="project" value="UniProtKB-UniRule"/>
</dbReference>
<dbReference type="GO" id="GO:0003887">
    <property type="term" value="F:DNA-directed DNA polymerase activity"/>
    <property type="evidence" value="ECO:0007669"/>
    <property type="project" value="UniProtKB-UniRule"/>
</dbReference>
<dbReference type="Gene3D" id="3.30.1490.100">
    <property type="entry name" value="DNA polymerase, Y-family, little finger domain"/>
    <property type="match status" value="1"/>
</dbReference>
<evidence type="ECO:0000256" key="7">
    <source>
        <dbReference type="ARBA" id="ARBA00022705"/>
    </source>
</evidence>
<keyword evidence="11 16" id="KW-0239">DNA-directed DNA polymerase</keyword>
<comment type="function">
    <text evidence="14 16">Poorly processive, error-prone DNA polymerase involved in untargeted mutagenesis. Copies undamaged DNA at stalled replication forks, which arise in vivo from mismatched or misaligned primer ends. These misaligned primers can be extended by PolIV. Exhibits no 3'-5' exonuclease (proofreading) activity. May be involved in translesional synthesis, in conjunction with the beta clamp from PolIII.</text>
</comment>
<feature type="binding site" evidence="16">
    <location>
        <position position="204"/>
    </location>
    <ligand>
        <name>Mg(2+)</name>
        <dbReference type="ChEBI" id="CHEBI:18420"/>
    </ligand>
</feature>
<dbReference type="PROSITE" id="PS50173">
    <property type="entry name" value="UMUC"/>
    <property type="match status" value="1"/>
</dbReference>
<dbReference type="SUPFAM" id="SSF100879">
    <property type="entry name" value="Lesion bypass DNA polymerase (Y-family), little finger domain"/>
    <property type="match status" value="1"/>
</dbReference>
<feature type="binding site" evidence="16">
    <location>
        <position position="110"/>
    </location>
    <ligand>
        <name>Mg(2+)</name>
        <dbReference type="ChEBI" id="CHEBI:18420"/>
    </ligand>
</feature>
<dbReference type="Pfam" id="PF21999">
    <property type="entry name" value="IMS_HHH_1"/>
    <property type="match status" value="1"/>
</dbReference>
<dbReference type="GO" id="GO:0042276">
    <property type="term" value="P:error-prone translesion synthesis"/>
    <property type="evidence" value="ECO:0007669"/>
    <property type="project" value="TreeGrafter"/>
</dbReference>
<dbReference type="GO" id="GO:0005829">
    <property type="term" value="C:cytosol"/>
    <property type="evidence" value="ECO:0007669"/>
    <property type="project" value="TreeGrafter"/>
</dbReference>
<feature type="region of interest" description="Disordered" evidence="17">
    <location>
        <begin position="494"/>
        <end position="530"/>
    </location>
</feature>
<evidence type="ECO:0000256" key="9">
    <source>
        <dbReference type="ARBA" id="ARBA00022763"/>
    </source>
</evidence>
<keyword evidence="8 16" id="KW-0479">Metal-binding</keyword>
<protein>
    <recommendedName>
        <fullName evidence="16">DNA polymerase IV</fullName>
        <shortName evidence="16">Pol IV</shortName>
        <ecNumber evidence="16">2.7.7.7</ecNumber>
    </recommendedName>
</protein>
<reference evidence="19 20" key="1">
    <citation type="submission" date="2020-12" db="EMBL/GenBank/DDBJ databases">
        <title>FDA dAtabase for Regulatory Grade micrObial Sequences (FDA-ARGOS): Supporting development and validation of Infectious Disease Dx tests.</title>
        <authorList>
            <person name="Sproer C."/>
            <person name="Gronow S."/>
            <person name="Severitt S."/>
            <person name="Schroder I."/>
            <person name="Tallon L."/>
            <person name="Sadzewicz L."/>
            <person name="Zhao X."/>
            <person name="Boylan J."/>
            <person name="Ott S."/>
            <person name="Bowen H."/>
            <person name="Vavikolanu K."/>
            <person name="Mehta A."/>
            <person name="Aluvathingal J."/>
            <person name="Nadendla S."/>
            <person name="Lowell S."/>
            <person name="Myers T."/>
            <person name="Yan Y."/>
            <person name="Sichtig H."/>
        </authorList>
    </citation>
    <scope>NUCLEOTIDE SEQUENCE [LARGE SCALE GENOMIC DNA]</scope>
    <source>
        <strain evidence="19 20">FDAARGOS_864</strain>
    </source>
</reference>
<dbReference type="EMBL" id="CP065738">
    <property type="protein sequence ID" value="QPT53196.1"/>
    <property type="molecule type" value="Genomic_DNA"/>
</dbReference>
<proteinExistence type="inferred from homology"/>
<comment type="subcellular location">
    <subcellularLocation>
        <location evidence="1 16">Cytoplasm</location>
    </subcellularLocation>
</comment>
<evidence type="ECO:0000256" key="15">
    <source>
        <dbReference type="ARBA" id="ARBA00049244"/>
    </source>
</evidence>
<keyword evidence="7 16" id="KW-0235">DNA replication</keyword>
<dbReference type="Pfam" id="PF00817">
    <property type="entry name" value="IMS"/>
    <property type="match status" value="1"/>
</dbReference>
<dbReference type="InterPro" id="IPR050116">
    <property type="entry name" value="DNA_polymerase-Y"/>
</dbReference>
<dbReference type="InterPro" id="IPR022880">
    <property type="entry name" value="DNApol_IV"/>
</dbReference>
<dbReference type="CDD" id="cd03586">
    <property type="entry name" value="PolY_Pol_IV_kappa"/>
    <property type="match status" value="1"/>
</dbReference>
<comment type="catalytic activity">
    <reaction evidence="15 16">
        <text>DNA(n) + a 2'-deoxyribonucleoside 5'-triphosphate = DNA(n+1) + diphosphate</text>
        <dbReference type="Rhea" id="RHEA:22508"/>
        <dbReference type="Rhea" id="RHEA-COMP:17339"/>
        <dbReference type="Rhea" id="RHEA-COMP:17340"/>
        <dbReference type="ChEBI" id="CHEBI:33019"/>
        <dbReference type="ChEBI" id="CHEBI:61560"/>
        <dbReference type="ChEBI" id="CHEBI:173112"/>
        <dbReference type="EC" id="2.7.7.7"/>
    </reaction>
</comment>
<dbReference type="InterPro" id="IPR053848">
    <property type="entry name" value="IMS_HHH_1"/>
</dbReference>
<dbReference type="GO" id="GO:0009432">
    <property type="term" value="P:SOS response"/>
    <property type="evidence" value="ECO:0007669"/>
    <property type="project" value="TreeGrafter"/>
</dbReference>
<comment type="cofactor">
    <cofactor evidence="16">
        <name>Mg(2+)</name>
        <dbReference type="ChEBI" id="CHEBI:18420"/>
    </cofactor>
    <text evidence="16">Binds 2 magnesium ions per subunit.</text>
</comment>
<dbReference type="SUPFAM" id="SSF56672">
    <property type="entry name" value="DNA/RNA polymerases"/>
    <property type="match status" value="1"/>
</dbReference>
<dbReference type="EC" id="2.7.7.7" evidence="16"/>
<keyword evidence="9 16" id="KW-0227">DNA damage</keyword>
<evidence type="ECO:0000256" key="4">
    <source>
        <dbReference type="ARBA" id="ARBA00022490"/>
    </source>
</evidence>
<feature type="active site" evidence="16">
    <location>
        <position position="205"/>
    </location>
</feature>
<evidence type="ECO:0000256" key="6">
    <source>
        <dbReference type="ARBA" id="ARBA00022695"/>
    </source>
</evidence>
<evidence type="ECO:0000256" key="8">
    <source>
        <dbReference type="ARBA" id="ARBA00022723"/>
    </source>
</evidence>
<sequence>MGHGRLLGWWGGPPCANATAVGSIAAGAVADNGRGGASREPGWDGGRHPAQCTACPASAAVPASAALPGIPSAPASPSGSIPPHPVREEFPAVPAVPSPDFPHRVILHVDMDAFFVGVELLTRPELVGRQVVVAGSGSRSVVLSASYEARALGVHSAMPVARARRLAPRAVYIEPSHSSYSAYSRQIMAVLHEVTDLVEQVSVDEAFLDVTGAQRRLGSPVRIARGIRTRILQRTGLVASIGVASNKFIAKMASTGSKPDGLWVVPEARIGQFLDPLPVGRLWGVGEKTAAHLQEAGLHTVGQLRQMSLEYLQRRLGRASGAHLWELARGIDERPVQSHRVEKSMGAEHTFAADTDDVVEIKAALLQLSHDVARRLRASGRTAAAVSLKLRDQDFRTLTRTRTLERAAGTGREINAAAVRLFEDLGPLAGRVRLVGVRAERLEEGAAGRQLSLWEEADGDRLRAEAEWGGAESAMDRIRDRFGPAGLRPARLVSGGFARRYRPEAGTGAQKGAGARPDPRGPGENPREKG</sequence>
<dbReference type="Gene3D" id="1.10.150.20">
    <property type="entry name" value="5' to 3' exonuclease, C-terminal subdomain"/>
    <property type="match status" value="1"/>
</dbReference>
<evidence type="ECO:0000256" key="13">
    <source>
        <dbReference type="ARBA" id="ARBA00023204"/>
    </source>
</evidence>
<feature type="site" description="Substrate discrimination" evidence="16">
    <location>
        <position position="115"/>
    </location>
</feature>
<dbReference type="PANTHER" id="PTHR11076:SF33">
    <property type="entry name" value="DNA POLYMERASE KAPPA"/>
    <property type="match status" value="1"/>
</dbReference>
<keyword evidence="10 16" id="KW-0460">Magnesium</keyword>
<evidence type="ECO:0000256" key="17">
    <source>
        <dbReference type="SAM" id="MobiDB-lite"/>
    </source>
</evidence>
<dbReference type="InterPro" id="IPR043502">
    <property type="entry name" value="DNA/RNA_pol_sf"/>
</dbReference>
<keyword evidence="4 16" id="KW-0963">Cytoplasm</keyword>
<feature type="compositionally biased region" description="Basic and acidic residues" evidence="17">
    <location>
        <begin position="517"/>
        <end position="530"/>
    </location>
</feature>
<evidence type="ECO:0000256" key="11">
    <source>
        <dbReference type="ARBA" id="ARBA00022932"/>
    </source>
</evidence>
<dbReference type="GO" id="GO:0003684">
    <property type="term" value="F:damaged DNA binding"/>
    <property type="evidence" value="ECO:0007669"/>
    <property type="project" value="InterPro"/>
</dbReference>
<evidence type="ECO:0000256" key="3">
    <source>
        <dbReference type="ARBA" id="ARBA00022457"/>
    </source>
</evidence>
<evidence type="ECO:0000256" key="5">
    <source>
        <dbReference type="ARBA" id="ARBA00022679"/>
    </source>
</evidence>